<evidence type="ECO:0000313" key="2">
    <source>
        <dbReference type="Proteomes" id="UP000004906"/>
    </source>
</evidence>
<name>A0A6C8GSX5_SALET</name>
<accession>A0A6C8GSX5</accession>
<proteinExistence type="predicted"/>
<evidence type="ECO:0000313" key="1">
    <source>
        <dbReference type="EMBL" id="EHC41378.1"/>
    </source>
</evidence>
<organism evidence="1 2">
    <name type="scientific">Salmonella enterica subsp. enterica serovar Adelaide str. A4-669</name>
    <dbReference type="NCBI Taxonomy" id="913063"/>
    <lineage>
        <taxon>Bacteria</taxon>
        <taxon>Pseudomonadati</taxon>
        <taxon>Pseudomonadota</taxon>
        <taxon>Gammaproteobacteria</taxon>
        <taxon>Enterobacterales</taxon>
        <taxon>Enterobacteriaceae</taxon>
        <taxon>Salmonella</taxon>
    </lineage>
</organism>
<protein>
    <submittedName>
        <fullName evidence="1">Uncharacterized protein</fullName>
    </submittedName>
</protein>
<comment type="caution">
    <text evidence="1">The sequence shown here is derived from an EMBL/GenBank/DDBJ whole genome shotgun (WGS) entry which is preliminary data.</text>
</comment>
<gene>
    <name evidence="1" type="ORF">LTSEADE_0402</name>
</gene>
<dbReference type="AlphaFoldDB" id="A0A6C8GSX5"/>
<dbReference type="Proteomes" id="UP000004906">
    <property type="component" value="Unassembled WGS sequence"/>
</dbReference>
<dbReference type="EMBL" id="AFCI01000169">
    <property type="protein sequence ID" value="EHC41378.1"/>
    <property type="molecule type" value="Genomic_DNA"/>
</dbReference>
<sequence>MNVLHYEPFSTVYGGAAEQQRRYEQLFHRHRYYAFFLTNSLTTERNH</sequence>
<reference evidence="1 2" key="1">
    <citation type="journal article" date="2011" name="BMC Genomics">
        <title>Genome sequencing reveals diversification of virulence factor content and possible host adaptation in distinct subpopulations of Salmonella enterica.</title>
        <authorList>
            <person name="den Bakker H.C."/>
            <person name="Moreno Switt A.I."/>
            <person name="Govoni G."/>
            <person name="Cummings C.A."/>
            <person name="Ranieri M.L."/>
            <person name="Degoricija L."/>
            <person name="Hoelzer K."/>
            <person name="Rodriguez-Rivera L.D."/>
            <person name="Brown S."/>
            <person name="Bolchacova E."/>
            <person name="Furtado M.R."/>
            <person name="Wiedmann M."/>
        </authorList>
    </citation>
    <scope>NUCLEOTIDE SEQUENCE [LARGE SCALE GENOMIC DNA]</scope>
    <source>
        <strain evidence="1 2">A4-669</strain>
    </source>
</reference>